<dbReference type="InterPro" id="IPR007197">
    <property type="entry name" value="rSAM"/>
</dbReference>
<evidence type="ECO:0000256" key="5">
    <source>
        <dbReference type="ARBA" id="ARBA00022485"/>
    </source>
</evidence>
<dbReference type="EC" id="2.8.1.6" evidence="4 14"/>
<evidence type="ECO:0000256" key="7">
    <source>
        <dbReference type="ARBA" id="ARBA00022691"/>
    </source>
</evidence>
<dbReference type="PROSITE" id="PS51918">
    <property type="entry name" value="RADICAL_SAM"/>
    <property type="match status" value="1"/>
</dbReference>
<evidence type="ECO:0000256" key="9">
    <source>
        <dbReference type="ARBA" id="ARBA00022723"/>
    </source>
</evidence>
<dbReference type="HAMAP" id="MF_01694">
    <property type="entry name" value="BioB"/>
    <property type="match status" value="1"/>
</dbReference>
<reference evidence="17 18" key="1">
    <citation type="journal article" date="2016" name="Nat. Commun.">
        <title>Thousands of microbial genomes shed light on interconnected biogeochemical processes in an aquifer system.</title>
        <authorList>
            <person name="Anantharaman K."/>
            <person name="Brown C.T."/>
            <person name="Hug L.A."/>
            <person name="Sharon I."/>
            <person name="Castelle C.J."/>
            <person name="Probst A.J."/>
            <person name="Thomas B.C."/>
            <person name="Singh A."/>
            <person name="Wilkins M.J."/>
            <person name="Karaoz U."/>
            <person name="Brodie E.L."/>
            <person name="Williams K.H."/>
            <person name="Hubbard S.S."/>
            <person name="Banfield J.F."/>
        </authorList>
    </citation>
    <scope>NUCLEOTIDE SEQUENCE [LARGE SCALE GENOMIC DNA]</scope>
</reference>
<feature type="binding site" evidence="14 15">
    <location>
        <position position="70"/>
    </location>
    <ligand>
        <name>[4Fe-4S] cluster</name>
        <dbReference type="ChEBI" id="CHEBI:49883"/>
        <note>4Fe-4S-S-AdoMet</note>
    </ligand>
</feature>
<dbReference type="Pfam" id="PF06968">
    <property type="entry name" value="BATS"/>
    <property type="match status" value="1"/>
</dbReference>
<evidence type="ECO:0000256" key="8">
    <source>
        <dbReference type="ARBA" id="ARBA00022714"/>
    </source>
</evidence>
<proteinExistence type="inferred from homology"/>
<comment type="caution">
    <text evidence="14">Lacks conserved residue(s) required for the propagation of feature annotation.</text>
</comment>
<sequence length="325" mass="35658">MSDLCIKLKDKVLGGGEITFEEAVELICLEGPLVFDLIASANWIRNTYKKNKVILCSIINAKCGGCPEDCAFCSQSVHHQTDIASYPLLPSDEIIDTAKKAFSEGATEFSIVTSGRGISEEKEISSLAETFSKFNENLNIPSCASLGLLDLDTALKFKAAGLKNYHHNLETAKSFFQNICSTHTYEESVDTVRIAKSAGFRVCSGGIFGMGESPRQRVELAFILKELDVDSIPMNFLNPIPGTPLESIPPLKPLEILKTIATYRFVFPKRDITICGGREINLRDLQALMFIAGANGTMLGNYLTTRGRASQADLQMIKDLELEVD</sequence>
<evidence type="ECO:0000256" key="11">
    <source>
        <dbReference type="ARBA" id="ARBA00023004"/>
    </source>
</evidence>
<dbReference type="SFLD" id="SFLDG01060">
    <property type="entry name" value="BATS_domain_containing"/>
    <property type="match status" value="1"/>
</dbReference>
<dbReference type="InterPro" id="IPR010722">
    <property type="entry name" value="BATS_dom"/>
</dbReference>
<dbReference type="AlphaFoldDB" id="A0A1F7RMK6"/>
<protein>
    <recommendedName>
        <fullName evidence="4 14">Biotin synthase</fullName>
        <ecNumber evidence="4 14">2.8.1.6</ecNumber>
    </recommendedName>
</protein>
<evidence type="ECO:0000256" key="6">
    <source>
        <dbReference type="ARBA" id="ARBA00022679"/>
    </source>
</evidence>
<organism evidence="17 18">
    <name type="scientific">Candidatus Schekmanbacteria bacterium GWA2_38_11</name>
    <dbReference type="NCBI Taxonomy" id="1817876"/>
    <lineage>
        <taxon>Bacteria</taxon>
        <taxon>Candidatus Schekmaniibacteriota</taxon>
    </lineage>
</organism>
<feature type="binding site" evidence="14 15">
    <location>
        <position position="66"/>
    </location>
    <ligand>
        <name>[4Fe-4S] cluster</name>
        <dbReference type="ChEBI" id="CHEBI:49883"/>
        <note>4Fe-4S-S-AdoMet</note>
    </ligand>
</feature>
<feature type="binding site" evidence="14 15">
    <location>
        <position position="203"/>
    </location>
    <ligand>
        <name>[2Fe-2S] cluster</name>
        <dbReference type="ChEBI" id="CHEBI:190135"/>
    </ligand>
</feature>
<feature type="binding site" evidence="14 15">
    <location>
        <position position="73"/>
    </location>
    <ligand>
        <name>[4Fe-4S] cluster</name>
        <dbReference type="ChEBI" id="CHEBI:49883"/>
        <note>4Fe-4S-S-AdoMet</note>
    </ligand>
</feature>
<dbReference type="InterPro" id="IPR006638">
    <property type="entry name" value="Elp3/MiaA/NifB-like_rSAM"/>
</dbReference>
<comment type="cofactor">
    <cofactor evidence="14 15">
        <name>[4Fe-4S] cluster</name>
        <dbReference type="ChEBI" id="CHEBI:49883"/>
    </cofactor>
    <text evidence="14 15">Binds 1 [4Fe-4S] cluster. The cluster is coordinated with 3 cysteines and an exchangeable S-adenosyl-L-methionine.</text>
</comment>
<dbReference type="InterPro" id="IPR013785">
    <property type="entry name" value="Aldolase_TIM"/>
</dbReference>
<dbReference type="CDD" id="cd01335">
    <property type="entry name" value="Radical_SAM"/>
    <property type="match status" value="1"/>
</dbReference>
<dbReference type="UniPathway" id="UPA00078">
    <property type="reaction ID" value="UER00162"/>
</dbReference>
<evidence type="ECO:0000313" key="17">
    <source>
        <dbReference type="EMBL" id="OGL42789.1"/>
    </source>
</evidence>
<accession>A0A1F7RMK6</accession>
<evidence type="ECO:0000256" key="12">
    <source>
        <dbReference type="ARBA" id="ARBA00023014"/>
    </source>
</evidence>
<evidence type="ECO:0000259" key="16">
    <source>
        <dbReference type="PROSITE" id="PS51918"/>
    </source>
</evidence>
<keyword evidence="5 14" id="KW-0004">4Fe-4S</keyword>
<dbReference type="FunFam" id="3.20.20.70:FF:000026">
    <property type="entry name" value="Biotin synthase"/>
    <property type="match status" value="1"/>
</dbReference>
<dbReference type="SUPFAM" id="SSF102114">
    <property type="entry name" value="Radical SAM enzymes"/>
    <property type="match status" value="1"/>
</dbReference>
<evidence type="ECO:0000256" key="1">
    <source>
        <dbReference type="ARBA" id="ARBA00004942"/>
    </source>
</evidence>
<keyword evidence="8 14" id="KW-0001">2Fe-2S</keyword>
<evidence type="ECO:0000256" key="3">
    <source>
        <dbReference type="ARBA" id="ARBA00011738"/>
    </source>
</evidence>
<dbReference type="Gene3D" id="3.20.20.70">
    <property type="entry name" value="Aldolase class I"/>
    <property type="match status" value="1"/>
</dbReference>
<evidence type="ECO:0000256" key="14">
    <source>
        <dbReference type="HAMAP-Rule" id="MF_01694"/>
    </source>
</evidence>
<dbReference type="GO" id="GO:0051539">
    <property type="term" value="F:4 iron, 4 sulfur cluster binding"/>
    <property type="evidence" value="ECO:0007669"/>
    <property type="project" value="UniProtKB-KW"/>
</dbReference>
<comment type="cofactor">
    <cofactor evidence="15">
        <name>[2Fe-2S] cluster</name>
        <dbReference type="ChEBI" id="CHEBI:190135"/>
    </cofactor>
    <text evidence="15">Binds 1 [2Fe-2S] cluster. The cluster is coordinated with 3 cysteines and 1 arginine.</text>
</comment>
<comment type="function">
    <text evidence="14">Catalyzes the conversion of dethiobiotin (DTB) to biotin by the insertion of a sulfur atom into dethiobiotin via a radical-based mechanism.</text>
</comment>
<dbReference type="GO" id="GO:0009102">
    <property type="term" value="P:biotin biosynthetic process"/>
    <property type="evidence" value="ECO:0007669"/>
    <property type="project" value="UniProtKB-UniRule"/>
</dbReference>
<dbReference type="SFLD" id="SFLDS00029">
    <property type="entry name" value="Radical_SAM"/>
    <property type="match status" value="1"/>
</dbReference>
<dbReference type="InterPro" id="IPR002684">
    <property type="entry name" value="Biotin_synth/BioAB"/>
</dbReference>
<dbReference type="InterPro" id="IPR058240">
    <property type="entry name" value="rSAM_sf"/>
</dbReference>
<dbReference type="PIRSF" id="PIRSF001619">
    <property type="entry name" value="Biotin_synth"/>
    <property type="match status" value="1"/>
</dbReference>
<evidence type="ECO:0000313" key="18">
    <source>
        <dbReference type="Proteomes" id="UP000178526"/>
    </source>
</evidence>
<evidence type="ECO:0000256" key="2">
    <source>
        <dbReference type="ARBA" id="ARBA00010765"/>
    </source>
</evidence>
<feature type="binding site" evidence="14 15">
    <location>
        <position position="143"/>
    </location>
    <ligand>
        <name>[2Fe-2S] cluster</name>
        <dbReference type="ChEBI" id="CHEBI:190135"/>
    </ligand>
</feature>
<keyword evidence="9 14" id="KW-0479">Metal-binding</keyword>
<evidence type="ECO:0000256" key="15">
    <source>
        <dbReference type="PIRSR" id="PIRSR001619-1"/>
    </source>
</evidence>
<comment type="caution">
    <text evidence="17">The sequence shown here is derived from an EMBL/GenBank/DDBJ whole genome shotgun (WGS) entry which is preliminary data.</text>
</comment>
<dbReference type="SFLD" id="SFLDG01278">
    <property type="entry name" value="biotin_synthase_like"/>
    <property type="match status" value="1"/>
</dbReference>
<dbReference type="GO" id="GO:0004076">
    <property type="term" value="F:biotin synthase activity"/>
    <property type="evidence" value="ECO:0007669"/>
    <property type="project" value="UniProtKB-UniRule"/>
</dbReference>
<dbReference type="PANTHER" id="PTHR22976">
    <property type="entry name" value="BIOTIN SYNTHASE"/>
    <property type="match status" value="1"/>
</dbReference>
<keyword evidence="10 14" id="KW-0093">Biotin biosynthesis</keyword>
<gene>
    <name evidence="14" type="primary">bioB</name>
    <name evidence="17" type="ORF">A2042_09565</name>
</gene>
<dbReference type="Pfam" id="PF04055">
    <property type="entry name" value="Radical_SAM"/>
    <property type="match status" value="1"/>
</dbReference>
<comment type="similarity">
    <text evidence="2 14">Belongs to the radical SAM superfamily. Biotin synthase family.</text>
</comment>
<dbReference type="EMBL" id="MGDB01000026">
    <property type="protein sequence ID" value="OGL42789.1"/>
    <property type="molecule type" value="Genomic_DNA"/>
</dbReference>
<evidence type="ECO:0000256" key="10">
    <source>
        <dbReference type="ARBA" id="ARBA00022756"/>
    </source>
</evidence>
<dbReference type="InterPro" id="IPR024177">
    <property type="entry name" value="Biotin_synthase"/>
</dbReference>
<keyword evidence="6 14" id="KW-0808">Transferase</keyword>
<comment type="cofactor">
    <cofactor evidence="14">
        <name>[2Fe-2S] cluster</name>
        <dbReference type="ChEBI" id="CHEBI:190135"/>
    </cofactor>
    <text evidence="14">Binds 1 [2Fe-2S] cluster. The cluster is coordinated with 3 cysteines and 1 arginine.</text>
</comment>
<comment type="pathway">
    <text evidence="1 14">Cofactor biosynthesis; biotin biosynthesis; biotin from 7,8-diaminononanoate: step 2/2.</text>
</comment>
<name>A0A1F7RMK6_9BACT</name>
<dbReference type="GO" id="GO:0005506">
    <property type="term" value="F:iron ion binding"/>
    <property type="evidence" value="ECO:0007669"/>
    <property type="project" value="UniProtKB-UniRule"/>
</dbReference>
<keyword evidence="11 14" id="KW-0408">Iron</keyword>
<evidence type="ECO:0000256" key="13">
    <source>
        <dbReference type="ARBA" id="ARBA00051157"/>
    </source>
</evidence>
<comment type="catalytic activity">
    <reaction evidence="13 14">
        <text>(4R,5S)-dethiobiotin + (sulfur carrier)-SH + 2 reduced [2Fe-2S]-[ferredoxin] + 2 S-adenosyl-L-methionine = (sulfur carrier)-H + biotin + 2 5'-deoxyadenosine + 2 L-methionine + 2 oxidized [2Fe-2S]-[ferredoxin]</text>
        <dbReference type="Rhea" id="RHEA:22060"/>
        <dbReference type="Rhea" id="RHEA-COMP:10000"/>
        <dbReference type="Rhea" id="RHEA-COMP:10001"/>
        <dbReference type="Rhea" id="RHEA-COMP:14737"/>
        <dbReference type="Rhea" id="RHEA-COMP:14739"/>
        <dbReference type="ChEBI" id="CHEBI:17319"/>
        <dbReference type="ChEBI" id="CHEBI:29917"/>
        <dbReference type="ChEBI" id="CHEBI:33737"/>
        <dbReference type="ChEBI" id="CHEBI:33738"/>
        <dbReference type="ChEBI" id="CHEBI:57586"/>
        <dbReference type="ChEBI" id="CHEBI:57844"/>
        <dbReference type="ChEBI" id="CHEBI:59789"/>
        <dbReference type="ChEBI" id="CHEBI:64428"/>
        <dbReference type="ChEBI" id="CHEBI:149473"/>
        <dbReference type="EC" id="2.8.1.6"/>
    </reaction>
</comment>
<keyword evidence="12 14" id="KW-0411">Iron-sulfur</keyword>
<evidence type="ECO:0000256" key="4">
    <source>
        <dbReference type="ARBA" id="ARBA00012236"/>
    </source>
</evidence>
<dbReference type="SMART" id="SM00729">
    <property type="entry name" value="Elp3"/>
    <property type="match status" value="1"/>
</dbReference>
<dbReference type="SMART" id="SM00876">
    <property type="entry name" value="BATS"/>
    <property type="match status" value="1"/>
</dbReference>
<feature type="binding site" evidence="14 15">
    <location>
        <position position="110"/>
    </location>
    <ligand>
        <name>[2Fe-2S] cluster</name>
        <dbReference type="ChEBI" id="CHEBI:190135"/>
    </ligand>
</feature>
<dbReference type="NCBIfam" id="TIGR00433">
    <property type="entry name" value="bioB"/>
    <property type="match status" value="1"/>
</dbReference>
<keyword evidence="7 14" id="KW-0949">S-adenosyl-L-methionine</keyword>
<dbReference type="PANTHER" id="PTHR22976:SF2">
    <property type="entry name" value="BIOTIN SYNTHASE, MITOCHONDRIAL"/>
    <property type="match status" value="1"/>
</dbReference>
<dbReference type="Proteomes" id="UP000178526">
    <property type="component" value="Unassembled WGS sequence"/>
</dbReference>
<comment type="subunit">
    <text evidence="3 14">Homodimer.</text>
</comment>
<feature type="domain" description="Radical SAM core" evidence="16">
    <location>
        <begin position="48"/>
        <end position="278"/>
    </location>
</feature>
<dbReference type="GO" id="GO:0051537">
    <property type="term" value="F:2 iron, 2 sulfur cluster binding"/>
    <property type="evidence" value="ECO:0007669"/>
    <property type="project" value="UniProtKB-KW"/>
</dbReference>